<evidence type="ECO:0000313" key="2">
    <source>
        <dbReference type="EMBL" id="KYM77554.1"/>
    </source>
</evidence>
<dbReference type="AlphaFoldDB" id="A0A195B023"/>
<sequence>MGKTEGKKFWKRTYEYDKMYGALEQSNEGSSMPTRKSHSRERTARTPTNKSPNVTLLRIAIEAAPHYKRDYVTILKQYLKMFQRNPDEFLHRFITVDETWIHYFILLRNLLDRYNILKKKRPHLAKKKVLLFHQNNTRVLTCPASMAKIQKCIELKGVYVEK</sequence>
<protein>
    <recommendedName>
        <fullName evidence="4">Histone-lysine N-methyltransferase SETMAR</fullName>
    </recommendedName>
</protein>
<gene>
    <name evidence="2" type="ORF">ALC53_12048</name>
</gene>
<reference evidence="2 3" key="1">
    <citation type="submission" date="2015-09" db="EMBL/GenBank/DDBJ databases">
        <title>Atta colombica WGS genome.</title>
        <authorList>
            <person name="Nygaard S."/>
            <person name="Hu H."/>
            <person name="Boomsma J."/>
            <person name="Zhang G."/>
        </authorList>
    </citation>
    <scope>NUCLEOTIDE SEQUENCE [LARGE SCALE GENOMIC DNA]</scope>
    <source>
        <strain evidence="2">Treedump-2</strain>
        <tissue evidence="2">Whole body</tissue>
    </source>
</reference>
<dbReference type="EMBL" id="KQ976697">
    <property type="protein sequence ID" value="KYM77554.1"/>
    <property type="molecule type" value="Genomic_DNA"/>
</dbReference>
<name>A0A195B023_9HYME</name>
<keyword evidence="3" id="KW-1185">Reference proteome</keyword>
<organism evidence="2 3">
    <name type="scientific">Atta colombica</name>
    <dbReference type="NCBI Taxonomy" id="520822"/>
    <lineage>
        <taxon>Eukaryota</taxon>
        <taxon>Metazoa</taxon>
        <taxon>Ecdysozoa</taxon>
        <taxon>Arthropoda</taxon>
        <taxon>Hexapoda</taxon>
        <taxon>Insecta</taxon>
        <taxon>Pterygota</taxon>
        <taxon>Neoptera</taxon>
        <taxon>Endopterygota</taxon>
        <taxon>Hymenoptera</taxon>
        <taxon>Apocrita</taxon>
        <taxon>Aculeata</taxon>
        <taxon>Formicoidea</taxon>
        <taxon>Formicidae</taxon>
        <taxon>Myrmicinae</taxon>
        <taxon>Atta</taxon>
    </lineage>
</organism>
<proteinExistence type="predicted"/>
<accession>A0A195B023</accession>
<feature type="compositionally biased region" description="Polar residues" evidence="1">
    <location>
        <begin position="25"/>
        <end position="34"/>
    </location>
</feature>
<evidence type="ECO:0008006" key="4">
    <source>
        <dbReference type="Google" id="ProtNLM"/>
    </source>
</evidence>
<feature type="region of interest" description="Disordered" evidence="1">
    <location>
        <begin position="25"/>
        <end position="50"/>
    </location>
</feature>
<dbReference type="Proteomes" id="UP000078540">
    <property type="component" value="Unassembled WGS sequence"/>
</dbReference>
<evidence type="ECO:0000313" key="3">
    <source>
        <dbReference type="Proteomes" id="UP000078540"/>
    </source>
</evidence>
<evidence type="ECO:0000256" key="1">
    <source>
        <dbReference type="SAM" id="MobiDB-lite"/>
    </source>
</evidence>